<keyword evidence="1" id="KW-0677">Repeat</keyword>
<evidence type="ECO:0000256" key="3">
    <source>
        <dbReference type="PROSITE-ProRule" id="PRU00023"/>
    </source>
</evidence>
<keyword evidence="6" id="KW-1185">Reference proteome</keyword>
<dbReference type="InterPro" id="IPR002110">
    <property type="entry name" value="Ankyrin_rpt"/>
</dbReference>
<comment type="caution">
    <text evidence="5">The sequence shown here is derived from an EMBL/GenBank/DDBJ whole genome shotgun (WGS) entry which is preliminary data.</text>
</comment>
<organism evidence="5 6">
    <name type="scientific">Echria macrotheca</name>
    <dbReference type="NCBI Taxonomy" id="438768"/>
    <lineage>
        <taxon>Eukaryota</taxon>
        <taxon>Fungi</taxon>
        <taxon>Dikarya</taxon>
        <taxon>Ascomycota</taxon>
        <taxon>Pezizomycotina</taxon>
        <taxon>Sordariomycetes</taxon>
        <taxon>Sordariomycetidae</taxon>
        <taxon>Sordariales</taxon>
        <taxon>Schizotheciaceae</taxon>
        <taxon>Echria</taxon>
    </lineage>
</organism>
<dbReference type="PANTHER" id="PTHR24198:SF165">
    <property type="entry name" value="ANKYRIN REPEAT-CONTAINING PROTEIN-RELATED"/>
    <property type="match status" value="1"/>
</dbReference>
<protein>
    <submittedName>
        <fullName evidence="5">Ankyrin repeat-containing domain protein</fullName>
    </submittedName>
</protein>
<dbReference type="PROSITE" id="PS50297">
    <property type="entry name" value="ANK_REP_REGION"/>
    <property type="match status" value="3"/>
</dbReference>
<feature type="repeat" description="ANK" evidence="3">
    <location>
        <begin position="593"/>
        <end position="625"/>
    </location>
</feature>
<evidence type="ECO:0000256" key="2">
    <source>
        <dbReference type="ARBA" id="ARBA00023043"/>
    </source>
</evidence>
<dbReference type="EMBL" id="MU839833">
    <property type="protein sequence ID" value="KAK1755851.1"/>
    <property type="molecule type" value="Genomic_DNA"/>
</dbReference>
<reference evidence="5" key="1">
    <citation type="submission" date="2023-06" db="EMBL/GenBank/DDBJ databases">
        <title>Genome-scale phylogeny and comparative genomics of the fungal order Sordariales.</title>
        <authorList>
            <consortium name="Lawrence Berkeley National Laboratory"/>
            <person name="Hensen N."/>
            <person name="Bonometti L."/>
            <person name="Westerberg I."/>
            <person name="Brannstrom I.O."/>
            <person name="Guillou S."/>
            <person name="Cros-Aarteil S."/>
            <person name="Calhoun S."/>
            <person name="Haridas S."/>
            <person name="Kuo A."/>
            <person name="Mondo S."/>
            <person name="Pangilinan J."/>
            <person name="Riley R."/>
            <person name="Labutti K."/>
            <person name="Andreopoulos B."/>
            <person name="Lipzen A."/>
            <person name="Chen C."/>
            <person name="Yanf M."/>
            <person name="Daum C."/>
            <person name="Ng V."/>
            <person name="Clum A."/>
            <person name="Steindorff A."/>
            <person name="Ohm R."/>
            <person name="Martin F."/>
            <person name="Silar P."/>
            <person name="Natvig D."/>
            <person name="Lalanne C."/>
            <person name="Gautier V."/>
            <person name="Ament-Velasquez S.L."/>
            <person name="Kruys A."/>
            <person name="Hutchinson M.I."/>
            <person name="Powell A.J."/>
            <person name="Barry K."/>
            <person name="Miller A.N."/>
            <person name="Grigoriev I.V."/>
            <person name="Debuchy R."/>
            <person name="Gladieux P."/>
            <person name="Thoren M.H."/>
            <person name="Johannesson H."/>
        </authorList>
    </citation>
    <scope>NUCLEOTIDE SEQUENCE</scope>
    <source>
        <strain evidence="5">PSN4</strain>
    </source>
</reference>
<feature type="region of interest" description="Disordered" evidence="4">
    <location>
        <begin position="105"/>
        <end position="134"/>
    </location>
</feature>
<dbReference type="Pfam" id="PF12796">
    <property type="entry name" value="Ank_2"/>
    <property type="match status" value="1"/>
</dbReference>
<accession>A0AAJ0BCP9</accession>
<evidence type="ECO:0000313" key="5">
    <source>
        <dbReference type="EMBL" id="KAK1755851.1"/>
    </source>
</evidence>
<dbReference type="InterPro" id="IPR036770">
    <property type="entry name" value="Ankyrin_rpt-contain_sf"/>
</dbReference>
<proteinExistence type="predicted"/>
<feature type="repeat" description="ANK" evidence="3">
    <location>
        <begin position="626"/>
        <end position="660"/>
    </location>
</feature>
<dbReference type="Pfam" id="PF00023">
    <property type="entry name" value="Ank"/>
    <property type="match status" value="1"/>
</dbReference>
<dbReference type="PANTHER" id="PTHR24198">
    <property type="entry name" value="ANKYRIN REPEAT AND PROTEIN KINASE DOMAIN-CONTAINING PROTEIN"/>
    <property type="match status" value="1"/>
</dbReference>
<dbReference type="Proteomes" id="UP001239445">
    <property type="component" value="Unassembled WGS sequence"/>
</dbReference>
<evidence type="ECO:0000256" key="4">
    <source>
        <dbReference type="SAM" id="MobiDB-lite"/>
    </source>
</evidence>
<sequence>MHNSAEYQYCFRLYLAGISNPPTYLWAVTNAWRDAPADLHRLRDDLARTQRFFAETQEGINSMYALESRSKIQLGESHASWRELERLLDEGYAVLRQIEKFVDHLLDDRPPPPPPPPTAGGGGGLLNDGTQTTRELGKRRRIIWMTSSRKIQKLRDELRGIVSNVCRLLIAQNVSASAEIFVSLERGITSGAHSAAEQIASHTEKTLQKYQDAAISRFGKILELSQETILAQVERRLDELGNKIMTPPIPPETNKATNNNVQWSVQQISITGLPQDHHSFHNKLKQPPPAIWSPDLANPMSSQVNLHKCDMSCRCACHASAAFRWCMVSLSPVLLGRMAIGYRGHSTRRCSIRSCSYYHIKRRPSRSIQIQYTFPDWLARIAVSMFCSTNLNGSPQMVIRVLNRLHFKSVQAHGLFGRVRAGDIEGVKQMLRDGTGSVYDVVDPAGMSLLNEALHELNYEMAEFLLRAGADPHQQHLIGTGKGTSAMDHAVNLFINRRRLGGSEGVVALVTSLFPVATYIRDLEYPAISMIIMGILHMDLGEALRKPEYLAGINETGEGHLTPLAVAVTSGDLKAARLLLRAGADVNARFGTMQYTALHRACLYDDARMVKLLLEAGADIHARDRSGHTPLAFAAGSKYDIPDILDVLLRHGADVTTVDPFGSQPLSRTAIDILPVKARFLMDRGGADVNHRDHEGETALNEAVLQSLGEMCRVFLAWPGHDVLNVNKYGMTILHNVARDADAATMRVFTEAKIQGLNPAARDAQGRTAVMVFSERKQTVELCAAFEKLLDSVERGYYTAGFGEADGECCDSDDEEFFDAKEMWENREKG</sequence>
<dbReference type="AlphaFoldDB" id="A0AAJ0BCP9"/>
<dbReference type="SMART" id="SM00248">
    <property type="entry name" value="ANK"/>
    <property type="match status" value="5"/>
</dbReference>
<dbReference type="SUPFAM" id="SSF48403">
    <property type="entry name" value="Ankyrin repeat"/>
    <property type="match status" value="1"/>
</dbReference>
<evidence type="ECO:0000256" key="1">
    <source>
        <dbReference type="ARBA" id="ARBA00022737"/>
    </source>
</evidence>
<dbReference type="Gene3D" id="1.25.40.20">
    <property type="entry name" value="Ankyrin repeat-containing domain"/>
    <property type="match status" value="3"/>
</dbReference>
<gene>
    <name evidence="5" type="ORF">QBC47DRAFT_460789</name>
</gene>
<dbReference type="PROSITE" id="PS50088">
    <property type="entry name" value="ANK_REPEAT"/>
    <property type="match status" value="3"/>
</dbReference>
<evidence type="ECO:0000313" key="6">
    <source>
        <dbReference type="Proteomes" id="UP001239445"/>
    </source>
</evidence>
<keyword evidence="2 3" id="KW-0040">ANK repeat</keyword>
<name>A0AAJ0BCP9_9PEZI</name>
<feature type="repeat" description="ANK" evidence="3">
    <location>
        <begin position="559"/>
        <end position="591"/>
    </location>
</feature>